<dbReference type="PROSITE" id="PS00866">
    <property type="entry name" value="CPSASE_1"/>
    <property type="match status" value="1"/>
</dbReference>
<feature type="domain" description="Biotin carboxylation" evidence="9">
    <location>
        <begin position="1"/>
        <end position="447"/>
    </location>
</feature>
<dbReference type="InterPro" id="IPR005479">
    <property type="entry name" value="CPAse_ATP-bd"/>
</dbReference>
<dbReference type="Proteomes" id="UP001528411">
    <property type="component" value="Unassembled WGS sequence"/>
</dbReference>
<dbReference type="SUPFAM" id="SSF51230">
    <property type="entry name" value="Single hybrid motif"/>
    <property type="match status" value="1"/>
</dbReference>
<evidence type="ECO:0000256" key="2">
    <source>
        <dbReference type="ARBA" id="ARBA00022598"/>
    </source>
</evidence>
<dbReference type="PROSITE" id="PS50979">
    <property type="entry name" value="BC"/>
    <property type="match status" value="1"/>
</dbReference>
<keyword evidence="5" id="KW-0092">Biotin</keyword>
<evidence type="ECO:0000256" key="1">
    <source>
        <dbReference type="ARBA" id="ARBA00001953"/>
    </source>
</evidence>
<dbReference type="InterPro" id="IPR005481">
    <property type="entry name" value="BC-like_N"/>
</dbReference>
<reference evidence="10 11" key="1">
    <citation type="submission" date="2023-01" db="EMBL/GenBank/DDBJ databases">
        <title>Psychrosphaera sp. nov., isolated from marine algae.</title>
        <authorList>
            <person name="Bayburt H."/>
            <person name="Choi B.J."/>
            <person name="Kim J.M."/>
            <person name="Choi D.G."/>
            <person name="Jeon C.O."/>
        </authorList>
    </citation>
    <scope>NUCLEOTIDE SEQUENCE [LARGE SCALE GENOMIC DNA]</scope>
    <source>
        <strain evidence="10 11">G1-22</strain>
    </source>
</reference>
<dbReference type="Gene3D" id="3.30.1490.20">
    <property type="entry name" value="ATP-grasp fold, A domain"/>
    <property type="match status" value="1"/>
</dbReference>
<comment type="cofactor">
    <cofactor evidence="1">
        <name>biotin</name>
        <dbReference type="ChEBI" id="CHEBI:57586"/>
    </cofactor>
</comment>
<dbReference type="Pfam" id="PF00289">
    <property type="entry name" value="Biotin_carb_N"/>
    <property type="match status" value="1"/>
</dbReference>
<dbReference type="InterPro" id="IPR005482">
    <property type="entry name" value="Biotin_COase_C"/>
</dbReference>
<keyword evidence="4 6" id="KW-0067">ATP-binding</keyword>
<evidence type="ECO:0000259" key="8">
    <source>
        <dbReference type="PROSITE" id="PS50975"/>
    </source>
</evidence>
<dbReference type="SUPFAM" id="SSF51246">
    <property type="entry name" value="Rudiment single hybrid motif"/>
    <property type="match status" value="1"/>
</dbReference>
<dbReference type="Pfam" id="PF21139">
    <property type="entry name" value="BT_MCC_alpha"/>
    <property type="match status" value="1"/>
</dbReference>
<evidence type="ECO:0000256" key="5">
    <source>
        <dbReference type="ARBA" id="ARBA00023267"/>
    </source>
</evidence>
<dbReference type="Gene3D" id="3.30.700.40">
    <property type="match status" value="1"/>
</dbReference>
<dbReference type="Pfam" id="PF00364">
    <property type="entry name" value="Biotin_lipoyl"/>
    <property type="match status" value="1"/>
</dbReference>
<dbReference type="SUPFAM" id="SSF52440">
    <property type="entry name" value="PreATP-grasp domain"/>
    <property type="match status" value="1"/>
</dbReference>
<accession>A0ABT5FJQ1</accession>
<name>A0ABT5FJQ1_9GAMM</name>
<dbReference type="InterPro" id="IPR013815">
    <property type="entry name" value="ATP_grasp_subdomain_1"/>
</dbReference>
<dbReference type="PROSITE" id="PS50975">
    <property type="entry name" value="ATP_GRASP"/>
    <property type="match status" value="1"/>
</dbReference>
<dbReference type="InterPro" id="IPR050856">
    <property type="entry name" value="Biotin_carboxylase_complex"/>
</dbReference>
<dbReference type="Gene3D" id="2.40.50.100">
    <property type="match status" value="1"/>
</dbReference>
<dbReference type="SUPFAM" id="SSF56059">
    <property type="entry name" value="Glutathione synthetase ATP-binding domain-like"/>
    <property type="match status" value="1"/>
</dbReference>
<dbReference type="InterPro" id="IPR011053">
    <property type="entry name" value="Single_hybrid_motif"/>
</dbReference>
<dbReference type="Pfam" id="PF02786">
    <property type="entry name" value="CPSase_L_D2"/>
    <property type="match status" value="1"/>
</dbReference>
<dbReference type="InterPro" id="IPR011764">
    <property type="entry name" value="Biotin_carboxylation_dom"/>
</dbReference>
<evidence type="ECO:0000259" key="7">
    <source>
        <dbReference type="PROSITE" id="PS50968"/>
    </source>
</evidence>
<dbReference type="PANTHER" id="PTHR18866">
    <property type="entry name" value="CARBOXYLASE:PYRUVATE/ACETYL-COA/PROPIONYL-COA CARBOXYLASE"/>
    <property type="match status" value="1"/>
</dbReference>
<dbReference type="InterPro" id="IPR016185">
    <property type="entry name" value="PreATP-grasp_dom_sf"/>
</dbReference>
<dbReference type="CDD" id="cd06850">
    <property type="entry name" value="biotinyl_domain"/>
    <property type="match status" value="1"/>
</dbReference>
<evidence type="ECO:0000313" key="10">
    <source>
        <dbReference type="EMBL" id="MDC2891385.1"/>
    </source>
</evidence>
<dbReference type="Pfam" id="PF02785">
    <property type="entry name" value="Biotin_carb_C"/>
    <property type="match status" value="1"/>
</dbReference>
<gene>
    <name evidence="10" type="ORF">PN838_24915</name>
</gene>
<evidence type="ECO:0000256" key="6">
    <source>
        <dbReference type="PROSITE-ProRule" id="PRU00409"/>
    </source>
</evidence>
<organism evidence="10 11">
    <name type="scientific">Psychrosphaera algicola</name>
    <dbReference type="NCBI Taxonomy" id="3023714"/>
    <lineage>
        <taxon>Bacteria</taxon>
        <taxon>Pseudomonadati</taxon>
        <taxon>Pseudomonadota</taxon>
        <taxon>Gammaproteobacteria</taxon>
        <taxon>Alteromonadales</taxon>
        <taxon>Pseudoalteromonadaceae</taxon>
        <taxon>Psychrosphaera</taxon>
    </lineage>
</organism>
<dbReference type="InterPro" id="IPR011054">
    <property type="entry name" value="Rudment_hybrid_motif"/>
</dbReference>
<protein>
    <submittedName>
        <fullName evidence="10">Acetyl/propionyl/methylcrotonyl-CoA carboxylase subunit alpha</fullName>
    </submittedName>
</protein>
<evidence type="ECO:0000259" key="9">
    <source>
        <dbReference type="PROSITE" id="PS50979"/>
    </source>
</evidence>
<keyword evidence="11" id="KW-1185">Reference proteome</keyword>
<dbReference type="InterPro" id="IPR011761">
    <property type="entry name" value="ATP-grasp"/>
</dbReference>
<sequence length="704" mass="77575">MFTKILIANRGEIACRIIKTARAMGISTVAVYSDADKDSLHVNMADEAVYLGPSPSRESYLLGDKVVDAAKQTGAQAIHTGYGFLSENADFCRRCEQENICFIGPPVSAIEAMGSKSAAKTIMEKANVPLVPGYHGDDQSDAIIKKAADDMGYPVLLKAAAGGGGKGMRQVWSADEFAEGLAAAKREARSSFGDDIMLVEKYLTQPRHVEIQVFCDSHGNAVYLFERDCSVQRRHQKIIEEAPAFGMSESLRQQMGEAAIKAAKAIGYCGAGTVEFLLDVDGSFYFMEMNTRLQVEHPVTEMITGEDLVEWQLRVAFGESLPKQQYELAIHGHAFEARIYAEDANNDFLPATGLLEFMQTPEQNKFVRVDTGVRQGDEVSVYYDPMIAKLIVWGETRQKALQRLSKALAAFRISGVTTNIEFLYNLSTCEPFIREEIDTGFIDKNQDQLFHSTEQALSKELPMAALALVLTEKNDAKIVAEHSQDRNSPWHQRNGWRLNEPHTQSFVLSHDNREYQISVEQKRTAHLCYYLISIQGEAFSRLAVDCQGSLHTQLDSAHSTVTNAKSNNTLTCYIDGYRTTAELVQNGLEMSLYHPSGVFQFSRVLPSLGEVDDVAGNDGLLAPMNGTLVSNLVAVGEPVTKGKALVIMEAMKMEHTIRASADGVVTEFYYAEGDMVDGGSPLLAFDLVTEAPNSVTKAEQETNK</sequence>
<dbReference type="PROSITE" id="PS50968">
    <property type="entry name" value="BIOTINYL_LIPOYL"/>
    <property type="match status" value="1"/>
</dbReference>
<feature type="domain" description="ATP-grasp" evidence="8">
    <location>
        <begin position="120"/>
        <end position="317"/>
    </location>
</feature>
<keyword evidence="3 6" id="KW-0547">Nucleotide-binding</keyword>
<proteinExistence type="predicted"/>
<dbReference type="InterPro" id="IPR048429">
    <property type="entry name" value="MCC_alpha_BT"/>
</dbReference>
<dbReference type="PROSITE" id="PS00867">
    <property type="entry name" value="CPSASE_2"/>
    <property type="match status" value="1"/>
</dbReference>
<dbReference type="Gene3D" id="3.40.50.20">
    <property type="match status" value="1"/>
</dbReference>
<dbReference type="PANTHER" id="PTHR18866:SF33">
    <property type="entry name" value="METHYLCROTONOYL-COA CARBOXYLASE SUBUNIT ALPHA, MITOCHONDRIAL-RELATED"/>
    <property type="match status" value="1"/>
</dbReference>
<feature type="domain" description="Lipoyl-binding" evidence="7">
    <location>
        <begin position="609"/>
        <end position="686"/>
    </location>
</feature>
<dbReference type="SMART" id="SM00878">
    <property type="entry name" value="Biotin_carb_C"/>
    <property type="match status" value="1"/>
</dbReference>
<evidence type="ECO:0000313" key="11">
    <source>
        <dbReference type="Proteomes" id="UP001528411"/>
    </source>
</evidence>
<comment type="caution">
    <text evidence="10">The sequence shown here is derived from an EMBL/GenBank/DDBJ whole genome shotgun (WGS) entry which is preliminary data.</text>
</comment>
<evidence type="ECO:0000256" key="4">
    <source>
        <dbReference type="ARBA" id="ARBA00022840"/>
    </source>
</evidence>
<keyword evidence="2" id="KW-0436">Ligase</keyword>
<dbReference type="EMBL" id="JAQOMS010000002">
    <property type="protein sequence ID" value="MDC2891385.1"/>
    <property type="molecule type" value="Genomic_DNA"/>
</dbReference>
<dbReference type="RefSeq" id="WP_272182386.1">
    <property type="nucleotide sequence ID" value="NZ_JAQOMS010000002.1"/>
</dbReference>
<dbReference type="NCBIfam" id="NF006367">
    <property type="entry name" value="PRK08591.1"/>
    <property type="match status" value="1"/>
</dbReference>
<dbReference type="Gene3D" id="3.30.470.20">
    <property type="entry name" value="ATP-grasp fold, B domain"/>
    <property type="match status" value="1"/>
</dbReference>
<dbReference type="InterPro" id="IPR000089">
    <property type="entry name" value="Biotin_lipoyl"/>
</dbReference>
<evidence type="ECO:0000256" key="3">
    <source>
        <dbReference type="ARBA" id="ARBA00022741"/>
    </source>
</evidence>